<accession>A0A177B679</accession>
<gene>
    <name evidence="7" type="ORF">A3Q56_02502</name>
</gene>
<dbReference type="InterPro" id="IPR012292">
    <property type="entry name" value="Globin/Proto"/>
</dbReference>
<keyword evidence="2 5" id="KW-0349">Heme</keyword>
<evidence type="ECO:0000313" key="7">
    <source>
        <dbReference type="EMBL" id="OAF69630.1"/>
    </source>
</evidence>
<dbReference type="InterPro" id="IPR044399">
    <property type="entry name" value="Mb-like_M"/>
</dbReference>
<dbReference type="InterPro" id="IPR000971">
    <property type="entry name" value="Globin"/>
</dbReference>
<dbReference type="AlphaFoldDB" id="A0A177B679"/>
<dbReference type="Gene3D" id="1.10.490.10">
    <property type="entry name" value="Globins"/>
    <property type="match status" value="1"/>
</dbReference>
<evidence type="ECO:0000256" key="5">
    <source>
        <dbReference type="RuleBase" id="RU000356"/>
    </source>
</evidence>
<keyword evidence="8" id="KW-1185">Reference proteome</keyword>
<dbReference type="EMBL" id="LWCA01000252">
    <property type="protein sequence ID" value="OAF69630.1"/>
    <property type="molecule type" value="Genomic_DNA"/>
</dbReference>
<comment type="similarity">
    <text evidence="5">Belongs to the globin family.</text>
</comment>
<reference evidence="7 8" key="1">
    <citation type="submission" date="2016-04" db="EMBL/GenBank/DDBJ databases">
        <title>The genome of Intoshia linei affirms orthonectids as highly simplified spiralians.</title>
        <authorList>
            <person name="Mikhailov K.V."/>
            <person name="Slusarev G.S."/>
            <person name="Nikitin M.A."/>
            <person name="Logacheva M.D."/>
            <person name="Penin A."/>
            <person name="Aleoshin V."/>
            <person name="Panchin Y.V."/>
        </authorList>
    </citation>
    <scope>NUCLEOTIDE SEQUENCE [LARGE SCALE GENOMIC DNA]</scope>
    <source>
        <strain evidence="7">Intl2013</strain>
        <tissue evidence="7">Whole animal</tissue>
    </source>
</reference>
<dbReference type="GO" id="GO:0020037">
    <property type="term" value="F:heme binding"/>
    <property type="evidence" value="ECO:0007669"/>
    <property type="project" value="InterPro"/>
</dbReference>
<keyword evidence="1 5" id="KW-0813">Transport</keyword>
<protein>
    <recommendedName>
        <fullName evidence="6">Globin domain-containing protein</fullName>
    </recommendedName>
</protein>
<evidence type="ECO:0000259" key="6">
    <source>
        <dbReference type="PROSITE" id="PS01033"/>
    </source>
</evidence>
<name>A0A177B679_9BILA</name>
<dbReference type="GO" id="GO:0046872">
    <property type="term" value="F:metal ion binding"/>
    <property type="evidence" value="ECO:0007669"/>
    <property type="project" value="UniProtKB-KW"/>
</dbReference>
<dbReference type="CDD" id="cd01040">
    <property type="entry name" value="Mb-like"/>
    <property type="match status" value="1"/>
</dbReference>
<evidence type="ECO:0000256" key="1">
    <source>
        <dbReference type="ARBA" id="ARBA00022448"/>
    </source>
</evidence>
<dbReference type="Pfam" id="PF00042">
    <property type="entry name" value="Globin"/>
    <property type="match status" value="1"/>
</dbReference>
<evidence type="ECO:0000313" key="8">
    <source>
        <dbReference type="Proteomes" id="UP000078046"/>
    </source>
</evidence>
<keyword evidence="4" id="KW-0408">Iron</keyword>
<dbReference type="Proteomes" id="UP000078046">
    <property type="component" value="Unassembled WGS sequence"/>
</dbReference>
<organism evidence="7 8">
    <name type="scientific">Intoshia linei</name>
    <dbReference type="NCBI Taxonomy" id="1819745"/>
    <lineage>
        <taxon>Eukaryota</taxon>
        <taxon>Metazoa</taxon>
        <taxon>Spiralia</taxon>
        <taxon>Lophotrochozoa</taxon>
        <taxon>Mesozoa</taxon>
        <taxon>Orthonectida</taxon>
        <taxon>Rhopaluridae</taxon>
        <taxon>Intoshia</taxon>
    </lineage>
</organism>
<sequence>MVSLNLSGLTKTDINMVLGSWESINNDEASSIFYRELFNTYPDTKSLFVKFYSVDNDKLIDNPAALKQLRVTWTAITTLIDYLKKGRIDEANKAIDYLIEKHRKIKTFQGPMFNMALEPLLYLVKEKLTSQAYIDAYKKVFGAIFLTIISKY</sequence>
<dbReference type="PROSITE" id="PS01033">
    <property type="entry name" value="GLOBIN"/>
    <property type="match status" value="1"/>
</dbReference>
<dbReference type="GO" id="GO:0005344">
    <property type="term" value="F:oxygen carrier activity"/>
    <property type="evidence" value="ECO:0007669"/>
    <property type="project" value="UniProtKB-KW"/>
</dbReference>
<dbReference type="InterPro" id="IPR009050">
    <property type="entry name" value="Globin-like_sf"/>
</dbReference>
<evidence type="ECO:0000256" key="3">
    <source>
        <dbReference type="ARBA" id="ARBA00022723"/>
    </source>
</evidence>
<proteinExistence type="inferred from homology"/>
<keyword evidence="5" id="KW-0561">Oxygen transport</keyword>
<dbReference type="GO" id="GO:0019825">
    <property type="term" value="F:oxygen binding"/>
    <property type="evidence" value="ECO:0007669"/>
    <property type="project" value="InterPro"/>
</dbReference>
<evidence type="ECO:0000256" key="2">
    <source>
        <dbReference type="ARBA" id="ARBA00022617"/>
    </source>
</evidence>
<feature type="domain" description="Globin" evidence="6">
    <location>
        <begin position="8"/>
        <end position="152"/>
    </location>
</feature>
<comment type="caution">
    <text evidence="7">The sequence shown here is derived from an EMBL/GenBank/DDBJ whole genome shotgun (WGS) entry which is preliminary data.</text>
</comment>
<keyword evidence="3" id="KW-0479">Metal-binding</keyword>
<evidence type="ECO:0000256" key="4">
    <source>
        <dbReference type="ARBA" id="ARBA00023004"/>
    </source>
</evidence>
<dbReference type="SUPFAM" id="SSF46458">
    <property type="entry name" value="Globin-like"/>
    <property type="match status" value="1"/>
</dbReference>